<evidence type="ECO:0000313" key="2">
    <source>
        <dbReference type="EMBL" id="KAF5574930.1"/>
    </source>
</evidence>
<dbReference type="AlphaFoldDB" id="A0A8H5NT16"/>
<feature type="region of interest" description="Disordered" evidence="1">
    <location>
        <begin position="42"/>
        <end position="65"/>
    </location>
</feature>
<feature type="compositionally biased region" description="Low complexity" evidence="1">
    <location>
        <begin position="150"/>
        <end position="160"/>
    </location>
</feature>
<protein>
    <submittedName>
        <fullName evidence="2">Uncharacterized protein</fullName>
    </submittedName>
</protein>
<dbReference type="OrthoDB" id="5096387at2759"/>
<dbReference type="EMBL" id="JAAOAV010000455">
    <property type="protein sequence ID" value="KAF5574930.1"/>
    <property type="molecule type" value="Genomic_DNA"/>
</dbReference>
<feature type="region of interest" description="Disordered" evidence="1">
    <location>
        <begin position="103"/>
        <end position="186"/>
    </location>
</feature>
<dbReference type="RefSeq" id="XP_036530547.1">
    <property type="nucleotide sequence ID" value="XM_036678939.1"/>
</dbReference>
<feature type="compositionally biased region" description="Polar residues" evidence="1">
    <location>
        <begin position="238"/>
        <end position="255"/>
    </location>
</feature>
<accession>A0A8H5NT16</accession>
<evidence type="ECO:0000313" key="3">
    <source>
        <dbReference type="Proteomes" id="UP000547976"/>
    </source>
</evidence>
<dbReference type="Proteomes" id="UP000547976">
    <property type="component" value="Unassembled WGS sequence"/>
</dbReference>
<dbReference type="GeneID" id="59313657"/>
<reference evidence="2 3" key="1">
    <citation type="submission" date="2020-05" db="EMBL/GenBank/DDBJ databases">
        <title>Identification and distribution of gene clusters putatively required for synthesis of sphingolipid metabolism inhibitors in phylogenetically diverse species of the filamentous fungus Fusarium.</title>
        <authorList>
            <person name="Kim H.-S."/>
            <person name="Busman M."/>
            <person name="Brown D.W."/>
            <person name="Divon H."/>
            <person name="Uhlig S."/>
            <person name="Proctor R.H."/>
        </authorList>
    </citation>
    <scope>NUCLEOTIDE SEQUENCE [LARGE SCALE GENOMIC DNA]</scope>
    <source>
        <strain evidence="2 3">NRRL 66333</strain>
    </source>
</reference>
<evidence type="ECO:0000256" key="1">
    <source>
        <dbReference type="SAM" id="MobiDB-lite"/>
    </source>
</evidence>
<feature type="region of interest" description="Disordered" evidence="1">
    <location>
        <begin position="238"/>
        <end position="317"/>
    </location>
</feature>
<feature type="compositionally biased region" description="Polar residues" evidence="1">
    <location>
        <begin position="103"/>
        <end position="128"/>
    </location>
</feature>
<feature type="compositionally biased region" description="Basic and acidic residues" evidence="1">
    <location>
        <begin position="297"/>
        <end position="317"/>
    </location>
</feature>
<keyword evidence="3" id="KW-1185">Reference proteome</keyword>
<gene>
    <name evidence="2" type="ORF">FSUBG_13990</name>
</gene>
<feature type="compositionally biased region" description="Pro residues" evidence="1">
    <location>
        <begin position="161"/>
        <end position="170"/>
    </location>
</feature>
<name>A0A8H5NT16_GIBSU</name>
<proteinExistence type="predicted"/>
<comment type="caution">
    <text evidence="2">The sequence shown here is derived from an EMBL/GenBank/DDBJ whole genome shotgun (WGS) entry which is preliminary data.</text>
</comment>
<sequence length="317" mass="35232">MERPRTRYLEIAVPYLTAKAQNTVLNANYHAFLLRNIYLSHNTPSSGDNRSRTSKPYVSEPAPTLPPRHFIGSAYEAQRQHANFVPVPPTVRFVEGNHQAIQQNPISQQPPRRDSNLQAPQNETQSPKQRVKPQQALPQAPHSQPPYNGTLAQQQQVTQYAPPPQAPYPQLPGDGTLRHPMQLNHSPQPCMTPMEFLSTPASSISQQRFDTSQPQPQRYPTETRFGIFSDPPQSNITSAENPSTVIGSMGQQNIGVSKPQHEGNPSLDLLDRSQFSPIGGYYQNNNSVSVASNSNDRFPDIDNQEGDKGTDLMDTGH</sequence>
<feature type="compositionally biased region" description="Low complexity" evidence="1">
    <location>
        <begin position="284"/>
        <end position="295"/>
    </location>
</feature>
<organism evidence="2 3">
    <name type="scientific">Gibberella subglutinans</name>
    <name type="common">Fusarium subglutinans</name>
    <dbReference type="NCBI Taxonomy" id="42677"/>
    <lineage>
        <taxon>Eukaryota</taxon>
        <taxon>Fungi</taxon>
        <taxon>Dikarya</taxon>
        <taxon>Ascomycota</taxon>
        <taxon>Pezizomycotina</taxon>
        <taxon>Sordariomycetes</taxon>
        <taxon>Hypocreomycetidae</taxon>
        <taxon>Hypocreales</taxon>
        <taxon>Nectriaceae</taxon>
        <taxon>Fusarium</taxon>
        <taxon>Fusarium fujikuroi species complex</taxon>
    </lineage>
</organism>